<dbReference type="OrthoDB" id="5834576at2759"/>
<sequence>MHLSPDLSDVTFVVDEITFAAHKMLLVARSQYFRALFLDGLKESNEDTVVLKETSAFAFGVLLNLRYIYTGKLSLKKCSEEQVMDILRTAHMYCLVKLEKAVAGYLKTIVNCQNVCTILNFSLLYSLGDLRKFCHTFTRQNSRQVLASQGFLLLSADAVSQLLDSGYYDCDEILIFRAVRDWIKAHQEIQVNTEEMVKKCVCLSRIRLVDLLKEVRPSGLVREGTILDAIEEQKSIMHWIDGK</sequence>
<evidence type="ECO:0000313" key="2">
    <source>
        <dbReference type="Proteomes" id="UP000025227"/>
    </source>
</evidence>
<dbReference type="Gene3D" id="3.30.710.10">
    <property type="entry name" value="Potassium Channel Kv1.1, Chain A"/>
    <property type="match status" value="1"/>
</dbReference>
<dbReference type="InterPro" id="IPR011705">
    <property type="entry name" value="BACK"/>
</dbReference>
<dbReference type="Pfam" id="PF00651">
    <property type="entry name" value="BTB"/>
    <property type="match status" value="1"/>
</dbReference>
<dbReference type="PANTHER" id="PTHR46306">
    <property type="entry name" value="BTB/POZ DOMAIN-CONTAINING PROTEIN 9"/>
    <property type="match status" value="1"/>
</dbReference>
<proteinExistence type="predicted"/>
<dbReference type="WBParaSite" id="HCON_00135505-00001">
    <property type="protein sequence ID" value="HCON_00135505-00001"/>
    <property type="gene ID" value="HCON_00135505"/>
</dbReference>
<dbReference type="InterPro" id="IPR052407">
    <property type="entry name" value="BTB_POZ_domain_cont_9"/>
</dbReference>
<organism evidence="2 3">
    <name type="scientific">Haemonchus contortus</name>
    <name type="common">Barber pole worm</name>
    <dbReference type="NCBI Taxonomy" id="6289"/>
    <lineage>
        <taxon>Eukaryota</taxon>
        <taxon>Metazoa</taxon>
        <taxon>Ecdysozoa</taxon>
        <taxon>Nematoda</taxon>
        <taxon>Chromadorea</taxon>
        <taxon>Rhabditida</taxon>
        <taxon>Rhabditina</taxon>
        <taxon>Rhabditomorpha</taxon>
        <taxon>Strongyloidea</taxon>
        <taxon>Trichostrongylidae</taxon>
        <taxon>Haemonchus</taxon>
    </lineage>
</organism>
<dbReference type="Pfam" id="PF07707">
    <property type="entry name" value="BACK"/>
    <property type="match status" value="1"/>
</dbReference>
<dbReference type="InterPro" id="IPR011333">
    <property type="entry name" value="SKP1/BTB/POZ_sf"/>
</dbReference>
<dbReference type="OMA" id="DLAHFYC"/>
<dbReference type="PANTHER" id="PTHR46306:SF1">
    <property type="entry name" value="BTB_POZ DOMAIN-CONTAINING PROTEIN 9"/>
    <property type="match status" value="1"/>
</dbReference>
<dbReference type="SUPFAM" id="SSF54695">
    <property type="entry name" value="POZ domain"/>
    <property type="match status" value="1"/>
</dbReference>
<dbReference type="Gene3D" id="1.25.40.420">
    <property type="match status" value="1"/>
</dbReference>
<feature type="domain" description="BTB" evidence="1">
    <location>
        <begin position="8"/>
        <end position="77"/>
    </location>
</feature>
<dbReference type="GO" id="GO:0005737">
    <property type="term" value="C:cytoplasm"/>
    <property type="evidence" value="ECO:0007669"/>
    <property type="project" value="TreeGrafter"/>
</dbReference>
<accession>A0A7I4YS28</accession>
<dbReference type="AlphaFoldDB" id="A0A7I4YS28"/>
<dbReference type="SMART" id="SM00225">
    <property type="entry name" value="BTB"/>
    <property type="match status" value="1"/>
</dbReference>
<evidence type="ECO:0000259" key="1">
    <source>
        <dbReference type="PROSITE" id="PS50097"/>
    </source>
</evidence>
<evidence type="ECO:0000313" key="3">
    <source>
        <dbReference type="WBParaSite" id="HCON_00135505-00001"/>
    </source>
</evidence>
<dbReference type="SMART" id="SM00875">
    <property type="entry name" value="BACK"/>
    <property type="match status" value="1"/>
</dbReference>
<name>A0A7I4YS28_HAECO</name>
<dbReference type="InterPro" id="IPR000210">
    <property type="entry name" value="BTB/POZ_dom"/>
</dbReference>
<dbReference type="PROSITE" id="PS50097">
    <property type="entry name" value="BTB"/>
    <property type="match status" value="1"/>
</dbReference>
<dbReference type="Proteomes" id="UP000025227">
    <property type="component" value="Unplaced"/>
</dbReference>
<protein>
    <submittedName>
        <fullName evidence="3">BTB domain-containing protein</fullName>
    </submittedName>
</protein>
<keyword evidence="2" id="KW-1185">Reference proteome</keyword>
<reference evidence="3" key="1">
    <citation type="submission" date="2020-12" db="UniProtKB">
        <authorList>
            <consortium name="WormBaseParasite"/>
        </authorList>
    </citation>
    <scope>IDENTIFICATION</scope>
    <source>
        <strain evidence="3">MHco3</strain>
    </source>
</reference>